<comment type="caution">
    <text evidence="9">The sequence shown here is derived from an EMBL/GenBank/DDBJ whole genome shotgun (WGS) entry which is preliminary data.</text>
</comment>
<keyword evidence="7 8" id="KW-0472">Membrane</keyword>
<keyword evidence="3" id="KW-0813">Transport</keyword>
<evidence type="ECO:0000313" key="9">
    <source>
        <dbReference type="EMBL" id="RYB04235.1"/>
    </source>
</evidence>
<name>A0A4Q2RDX5_9HYPH</name>
<dbReference type="OrthoDB" id="554695at2"/>
<feature type="transmembrane region" description="Helical" evidence="8">
    <location>
        <begin position="194"/>
        <end position="223"/>
    </location>
</feature>
<dbReference type="InterPro" id="IPR052017">
    <property type="entry name" value="TSUP"/>
</dbReference>
<evidence type="ECO:0000256" key="6">
    <source>
        <dbReference type="ARBA" id="ARBA00022989"/>
    </source>
</evidence>
<dbReference type="AlphaFoldDB" id="A0A4Q2RDX5"/>
<keyword evidence="5 8" id="KW-0812">Transmembrane</keyword>
<reference evidence="9 10" key="2">
    <citation type="submission" date="2019-02" db="EMBL/GenBank/DDBJ databases">
        <title>'Lichenibacterium ramalinii' gen. nov. sp. nov., 'Lichenibacterium minor' gen. nov. sp. nov.</title>
        <authorList>
            <person name="Pankratov T."/>
        </authorList>
    </citation>
    <scope>NUCLEOTIDE SEQUENCE [LARGE SCALE GENOMIC DNA]</scope>
    <source>
        <strain evidence="9 10">RmlP001</strain>
    </source>
</reference>
<dbReference type="PANTHER" id="PTHR30269">
    <property type="entry name" value="TRANSMEMBRANE PROTEIN YFCA"/>
    <property type="match status" value="1"/>
</dbReference>
<feature type="transmembrane region" description="Helical" evidence="8">
    <location>
        <begin position="162"/>
        <end position="182"/>
    </location>
</feature>
<evidence type="ECO:0000256" key="7">
    <source>
        <dbReference type="ARBA" id="ARBA00023136"/>
    </source>
</evidence>
<organism evidence="9 10">
    <name type="scientific">Lichenibacterium ramalinae</name>
    <dbReference type="NCBI Taxonomy" id="2316527"/>
    <lineage>
        <taxon>Bacteria</taxon>
        <taxon>Pseudomonadati</taxon>
        <taxon>Pseudomonadota</taxon>
        <taxon>Alphaproteobacteria</taxon>
        <taxon>Hyphomicrobiales</taxon>
        <taxon>Lichenihabitantaceae</taxon>
        <taxon>Lichenibacterium</taxon>
    </lineage>
</organism>
<comment type="similarity">
    <text evidence="2 8">Belongs to the 4-toluene sulfonate uptake permease (TSUP) (TC 2.A.102) family.</text>
</comment>
<dbReference type="Proteomes" id="UP000289411">
    <property type="component" value="Unassembled WGS sequence"/>
</dbReference>
<keyword evidence="6 8" id="KW-1133">Transmembrane helix</keyword>
<sequence length="267" mass="26988">MPFDLLPLAPLPFAGLCAVALVAGCMDAIAGGGGLLTVPALILAGLDPRSVLATNKLQGSFGTASATAAFQRAGHLEVKHAWPFALAAAAGSVVGALTLNAVPQRAVSVALPFVLVGVALYFVLSPRFGDGDRHRLMSRPAVLATLVPLVGFYDGVFGPGAGSFYMAGLVAVLGFGVVKATAHTKLCNAASNLAGLATFALGGHVIWVLGLAMGLAALVGAQIGARLAMRLGARLVKPLIVTVSLVLAVKLALTPGHPVHDAIFAHR</sequence>
<evidence type="ECO:0000256" key="3">
    <source>
        <dbReference type="ARBA" id="ARBA00022448"/>
    </source>
</evidence>
<comment type="subcellular location">
    <subcellularLocation>
        <location evidence="1 8">Cell membrane</location>
        <topology evidence="1 8">Multi-pass membrane protein</topology>
    </subcellularLocation>
</comment>
<evidence type="ECO:0000313" key="10">
    <source>
        <dbReference type="Proteomes" id="UP000289411"/>
    </source>
</evidence>
<keyword evidence="10" id="KW-1185">Reference proteome</keyword>
<feature type="transmembrane region" description="Helical" evidence="8">
    <location>
        <begin position="13"/>
        <end position="46"/>
    </location>
</feature>
<reference evidence="9 10" key="1">
    <citation type="submission" date="2018-09" db="EMBL/GenBank/DDBJ databases">
        <authorList>
            <person name="Grouzdev D.S."/>
            <person name="Krutkina M.S."/>
        </authorList>
    </citation>
    <scope>NUCLEOTIDE SEQUENCE [LARGE SCALE GENOMIC DNA]</scope>
    <source>
        <strain evidence="9 10">RmlP001</strain>
    </source>
</reference>
<dbReference type="Pfam" id="PF01925">
    <property type="entry name" value="TauE"/>
    <property type="match status" value="1"/>
</dbReference>
<evidence type="ECO:0000256" key="1">
    <source>
        <dbReference type="ARBA" id="ARBA00004651"/>
    </source>
</evidence>
<dbReference type="PANTHER" id="PTHR30269:SF0">
    <property type="entry name" value="MEMBRANE TRANSPORTER PROTEIN YFCA-RELATED"/>
    <property type="match status" value="1"/>
</dbReference>
<evidence type="ECO:0000256" key="8">
    <source>
        <dbReference type="RuleBase" id="RU363041"/>
    </source>
</evidence>
<accession>A0A4Q2RDX5</accession>
<gene>
    <name evidence="9" type="ORF">D3272_13990</name>
</gene>
<protein>
    <recommendedName>
        <fullName evidence="8">Probable membrane transporter protein</fullName>
    </recommendedName>
</protein>
<evidence type="ECO:0000256" key="4">
    <source>
        <dbReference type="ARBA" id="ARBA00022475"/>
    </source>
</evidence>
<dbReference type="InterPro" id="IPR002781">
    <property type="entry name" value="TM_pro_TauE-like"/>
</dbReference>
<evidence type="ECO:0000256" key="2">
    <source>
        <dbReference type="ARBA" id="ARBA00009142"/>
    </source>
</evidence>
<dbReference type="EMBL" id="QYBC01000011">
    <property type="protein sequence ID" value="RYB04235.1"/>
    <property type="molecule type" value="Genomic_DNA"/>
</dbReference>
<feature type="transmembrane region" description="Helical" evidence="8">
    <location>
        <begin position="105"/>
        <end position="124"/>
    </location>
</feature>
<dbReference type="GO" id="GO:0005886">
    <property type="term" value="C:plasma membrane"/>
    <property type="evidence" value="ECO:0007669"/>
    <property type="project" value="UniProtKB-SubCell"/>
</dbReference>
<evidence type="ECO:0000256" key="5">
    <source>
        <dbReference type="ARBA" id="ARBA00022692"/>
    </source>
</evidence>
<feature type="transmembrane region" description="Helical" evidence="8">
    <location>
        <begin position="81"/>
        <end position="99"/>
    </location>
</feature>
<keyword evidence="4 8" id="KW-1003">Cell membrane</keyword>
<proteinExistence type="inferred from homology"/>